<organism evidence="1 2">
    <name type="scientific">Didymodactylos carnosus</name>
    <dbReference type="NCBI Taxonomy" id="1234261"/>
    <lineage>
        <taxon>Eukaryota</taxon>
        <taxon>Metazoa</taxon>
        <taxon>Spiralia</taxon>
        <taxon>Gnathifera</taxon>
        <taxon>Rotifera</taxon>
        <taxon>Eurotatoria</taxon>
        <taxon>Bdelloidea</taxon>
        <taxon>Philodinida</taxon>
        <taxon>Philodinidae</taxon>
        <taxon>Didymodactylos</taxon>
    </lineage>
</organism>
<dbReference type="EMBL" id="CAJOBC010147163">
    <property type="protein sequence ID" value="CAF4663773.1"/>
    <property type="molecule type" value="Genomic_DNA"/>
</dbReference>
<sequence>MGAKFRNDLVETSITNKTSQRITCTIVYSGACGGVGKERDETIVETIDENEGKLIVNKKTFMYGGKEITKTIIQITVSLETPKKQMECTPLKQGYVFDVTESQIVASQVKTLGC</sequence>
<gene>
    <name evidence="1" type="ORF">SRO942_LOCUS50707</name>
</gene>
<protein>
    <submittedName>
        <fullName evidence="1">Uncharacterized protein</fullName>
    </submittedName>
</protein>
<reference evidence="1" key="1">
    <citation type="submission" date="2021-02" db="EMBL/GenBank/DDBJ databases">
        <authorList>
            <person name="Nowell W R."/>
        </authorList>
    </citation>
    <scope>NUCLEOTIDE SEQUENCE</scope>
</reference>
<proteinExistence type="predicted"/>
<accession>A0A8S2ZVY2</accession>
<comment type="caution">
    <text evidence="1">The sequence shown here is derived from an EMBL/GenBank/DDBJ whole genome shotgun (WGS) entry which is preliminary data.</text>
</comment>
<evidence type="ECO:0000313" key="2">
    <source>
        <dbReference type="Proteomes" id="UP000681722"/>
    </source>
</evidence>
<name>A0A8S2ZVY2_9BILA</name>
<evidence type="ECO:0000313" key="1">
    <source>
        <dbReference type="EMBL" id="CAF4663773.1"/>
    </source>
</evidence>
<dbReference type="AlphaFoldDB" id="A0A8S2ZVY2"/>
<dbReference type="Proteomes" id="UP000681722">
    <property type="component" value="Unassembled WGS sequence"/>
</dbReference>